<comment type="caution">
    <text evidence="2">The sequence shown here is derived from an EMBL/GenBank/DDBJ whole genome shotgun (WGS) entry which is preliminary data.</text>
</comment>
<keyword evidence="3" id="KW-1185">Reference proteome</keyword>
<proteinExistence type="predicted"/>
<feature type="region of interest" description="Disordered" evidence="1">
    <location>
        <begin position="30"/>
        <end position="53"/>
    </location>
</feature>
<gene>
    <name evidence="2" type="ORF">CHR90_16355</name>
</gene>
<dbReference type="Proteomes" id="UP000216361">
    <property type="component" value="Unassembled WGS sequence"/>
</dbReference>
<reference evidence="2 3" key="1">
    <citation type="submission" date="2017-07" db="EMBL/GenBank/DDBJ databases">
        <title>Elstera cyanobacteriorum sp. nov., a novel bacterium isolated from cyanobacterial aggregates in a eutrophic lake.</title>
        <authorList>
            <person name="Cai H."/>
        </authorList>
    </citation>
    <scope>NUCLEOTIDE SEQUENCE [LARGE SCALE GENOMIC DNA]</scope>
    <source>
        <strain evidence="2 3">TH019</strain>
    </source>
</reference>
<dbReference type="AlphaFoldDB" id="A0A255XM40"/>
<protein>
    <submittedName>
        <fullName evidence="2">Uncharacterized protein</fullName>
    </submittedName>
</protein>
<organism evidence="2 3">
    <name type="scientific">Elstera cyanobacteriorum</name>
    <dbReference type="NCBI Taxonomy" id="2022747"/>
    <lineage>
        <taxon>Bacteria</taxon>
        <taxon>Pseudomonadati</taxon>
        <taxon>Pseudomonadota</taxon>
        <taxon>Alphaproteobacteria</taxon>
        <taxon>Rhodospirillales</taxon>
        <taxon>Rhodospirillaceae</taxon>
        <taxon>Elstera</taxon>
    </lineage>
</organism>
<evidence type="ECO:0000256" key="1">
    <source>
        <dbReference type="SAM" id="MobiDB-lite"/>
    </source>
</evidence>
<name>A0A255XM40_9PROT</name>
<accession>A0A255XM40</accession>
<sequence length="84" mass="9246">MFGFSFAKLLVLVAVCVAGWYLLTRARAVPPARRPPAPEPQKPPPRPAESAGQMEDLRKCTFCDIYVPVRNARSCGRPNCPHAP</sequence>
<feature type="compositionally biased region" description="Pro residues" evidence="1">
    <location>
        <begin position="32"/>
        <end position="47"/>
    </location>
</feature>
<evidence type="ECO:0000313" key="2">
    <source>
        <dbReference type="EMBL" id="OYQ17515.1"/>
    </source>
</evidence>
<evidence type="ECO:0000313" key="3">
    <source>
        <dbReference type="Proteomes" id="UP000216361"/>
    </source>
</evidence>
<dbReference type="RefSeq" id="WP_094410172.1">
    <property type="nucleotide sequence ID" value="NZ_BMJZ01000005.1"/>
</dbReference>
<dbReference type="EMBL" id="NOXS01000034">
    <property type="protein sequence ID" value="OYQ17515.1"/>
    <property type="molecule type" value="Genomic_DNA"/>
</dbReference>
<dbReference type="OrthoDB" id="7366267at2"/>